<protein>
    <submittedName>
        <fullName evidence="1">Uncharacterized protein</fullName>
    </submittedName>
</protein>
<name>A0A7S4GA50_9EUGL</name>
<accession>A0A7S4GA50</accession>
<proteinExistence type="predicted"/>
<reference evidence="1" key="1">
    <citation type="submission" date="2021-01" db="EMBL/GenBank/DDBJ databases">
        <authorList>
            <person name="Corre E."/>
            <person name="Pelletier E."/>
            <person name="Niang G."/>
            <person name="Scheremetjew M."/>
            <person name="Finn R."/>
            <person name="Kale V."/>
            <person name="Holt S."/>
            <person name="Cochrane G."/>
            <person name="Meng A."/>
            <person name="Brown T."/>
            <person name="Cohen L."/>
        </authorList>
    </citation>
    <scope>NUCLEOTIDE SEQUENCE</scope>
    <source>
        <strain evidence="1">CCMP1594</strain>
    </source>
</reference>
<dbReference type="EMBL" id="HBJA01120116">
    <property type="protein sequence ID" value="CAE0830034.1"/>
    <property type="molecule type" value="Transcribed_RNA"/>
</dbReference>
<evidence type="ECO:0000313" key="1">
    <source>
        <dbReference type="EMBL" id="CAE0830034.1"/>
    </source>
</evidence>
<dbReference type="AlphaFoldDB" id="A0A7S4GA50"/>
<sequence length="122" mass="12396">MLHLLRIPASENRNSPSCLCLEGNASGLNRDGFGRVDCTGCLAAGNAGATAAKMGCAGAGKRSRLRPTRRVLGKNDCVVLGVSSGKAMHVSPSASLFSCKAAARCPQRSVAAKGPLAVAVFP</sequence>
<organism evidence="1">
    <name type="scientific">Eutreptiella gymnastica</name>
    <dbReference type="NCBI Taxonomy" id="73025"/>
    <lineage>
        <taxon>Eukaryota</taxon>
        <taxon>Discoba</taxon>
        <taxon>Euglenozoa</taxon>
        <taxon>Euglenida</taxon>
        <taxon>Spirocuta</taxon>
        <taxon>Euglenophyceae</taxon>
        <taxon>Eutreptiales</taxon>
        <taxon>Eutreptiaceae</taxon>
        <taxon>Eutreptiella</taxon>
    </lineage>
</organism>
<gene>
    <name evidence="1" type="ORF">EGYM00163_LOCUS41314</name>
</gene>